<dbReference type="SUPFAM" id="SSF100879">
    <property type="entry name" value="Lesion bypass DNA polymerase (Y-family), little finger domain"/>
    <property type="match status" value="1"/>
</dbReference>
<comment type="subunit">
    <text evidence="6">Monomer.</text>
</comment>
<feature type="binding site" evidence="6">
    <location>
        <position position="12"/>
    </location>
    <ligand>
        <name>Mg(2+)</name>
        <dbReference type="ChEBI" id="CHEBI:18420"/>
    </ligand>
</feature>
<dbReference type="InterPro" id="IPR043502">
    <property type="entry name" value="DNA/RNA_pol_sf"/>
</dbReference>
<dbReference type="PANTHER" id="PTHR11076:SF33">
    <property type="entry name" value="DNA POLYMERASE KAPPA"/>
    <property type="match status" value="1"/>
</dbReference>
<keyword evidence="6 8" id="KW-0808">Transferase</keyword>
<keyword evidence="9" id="KW-1185">Reference proteome</keyword>
<evidence type="ECO:0000256" key="3">
    <source>
        <dbReference type="ARBA" id="ARBA00022695"/>
    </source>
</evidence>
<keyword evidence="3 6" id="KW-0548">Nucleotidyltransferase</keyword>
<evidence type="ECO:0000313" key="8">
    <source>
        <dbReference type="EMBL" id="WNF32060.1"/>
    </source>
</evidence>
<dbReference type="Pfam" id="PF11798">
    <property type="entry name" value="IMS_HHH"/>
    <property type="match status" value="1"/>
</dbReference>
<dbReference type="CDD" id="cd03586">
    <property type="entry name" value="PolY_Pol_IV_kappa"/>
    <property type="match status" value="1"/>
</dbReference>
<dbReference type="NCBIfam" id="NF002677">
    <property type="entry name" value="PRK02406.1"/>
    <property type="match status" value="1"/>
</dbReference>
<comment type="function">
    <text evidence="6">Poorly processive, error-prone DNA polymerase involved in untargeted mutagenesis. Copies undamaged DNA at stalled replication forks, which arise in vivo from mismatched or misaligned primer ends. These misaligned primers can be extended by PolIV. Exhibits no 3'-5' exonuclease (proofreading) activity. May be involved in translesional synthesis, in conjunction with the beta clamp from PolIII.</text>
</comment>
<evidence type="ECO:0000256" key="5">
    <source>
        <dbReference type="ARBA" id="ARBA00022932"/>
    </source>
</evidence>
<organism evidence="8 9">
    <name type="scientific">Aeribacillus composti</name>
    <dbReference type="NCBI Taxonomy" id="1868734"/>
    <lineage>
        <taxon>Bacteria</taxon>
        <taxon>Bacillati</taxon>
        <taxon>Bacillota</taxon>
        <taxon>Bacilli</taxon>
        <taxon>Bacillales</taxon>
        <taxon>Bacillaceae</taxon>
        <taxon>Aeribacillus</taxon>
    </lineage>
</organism>
<comment type="subcellular location">
    <subcellularLocation>
        <location evidence="6">Cytoplasm</location>
    </subcellularLocation>
</comment>
<dbReference type="InterPro" id="IPR036775">
    <property type="entry name" value="DNA_pol_Y-fam_lit_finger_sf"/>
</dbReference>
<comment type="catalytic activity">
    <reaction evidence="6">
        <text>DNA(n) + a 2'-deoxyribonucleoside 5'-triphosphate = DNA(n+1) + diphosphate</text>
        <dbReference type="Rhea" id="RHEA:22508"/>
        <dbReference type="Rhea" id="RHEA-COMP:17339"/>
        <dbReference type="Rhea" id="RHEA-COMP:17340"/>
        <dbReference type="ChEBI" id="CHEBI:33019"/>
        <dbReference type="ChEBI" id="CHEBI:61560"/>
        <dbReference type="ChEBI" id="CHEBI:173112"/>
        <dbReference type="EC" id="2.7.7.7"/>
    </reaction>
</comment>
<feature type="binding site" evidence="6">
    <location>
        <position position="108"/>
    </location>
    <ligand>
        <name>Mg(2+)</name>
        <dbReference type="ChEBI" id="CHEBI:18420"/>
    </ligand>
</feature>
<dbReference type="InterPro" id="IPR022880">
    <property type="entry name" value="DNApol_IV"/>
</dbReference>
<dbReference type="Proteomes" id="UP001303701">
    <property type="component" value="Chromosome"/>
</dbReference>
<feature type="domain" description="UmuC" evidence="7">
    <location>
        <begin position="8"/>
        <end position="187"/>
    </location>
</feature>
<keyword evidence="5 6" id="KW-0239">DNA-directed DNA polymerase</keyword>
<dbReference type="InterPro" id="IPR024728">
    <property type="entry name" value="PolY_HhH_motif"/>
</dbReference>
<protein>
    <recommendedName>
        <fullName evidence="6">DNA polymerase IV</fullName>
        <shortName evidence="6">Pol IV</shortName>
        <ecNumber evidence="6">2.7.7.7</ecNumber>
    </recommendedName>
</protein>
<dbReference type="EMBL" id="CP134501">
    <property type="protein sequence ID" value="WNF32060.1"/>
    <property type="molecule type" value="Genomic_DNA"/>
</dbReference>
<dbReference type="SUPFAM" id="SSF56672">
    <property type="entry name" value="DNA/RNA polymerases"/>
    <property type="match status" value="1"/>
</dbReference>
<dbReference type="InterPro" id="IPR043128">
    <property type="entry name" value="Rev_trsase/Diguanyl_cyclase"/>
</dbReference>
<dbReference type="InterPro" id="IPR050116">
    <property type="entry name" value="DNA_polymerase-Y"/>
</dbReference>
<keyword evidence="6" id="KW-0234">DNA repair</keyword>
<gene>
    <name evidence="6" type="primary">dinB</name>
    <name evidence="8" type="ORF">RI196_12300</name>
</gene>
<proteinExistence type="inferred from homology"/>
<sequence length="407" mass="45868">MMCMSRVILHIDMNSFYASVEAAFDPSLKGLPLAIAGNPEERKGIVVTCSYEARAFGVKTTMPVWEAKKLCPNLIVKKPRFDRYRKASKAMFAILCSYTPIVEPVSIDEGYMDVTDVARHPLDLAKEIQQRLLDELELPSSIGIAPNKFLAKTASDMKKPLGITVLRKRDIKEKLWPLDVEEMHGVGAKTAEKLKKIGIRTIGDLARGNDVQLEKIIGINGLRLKEKANGIDHRPVDPSSVYDFKSVGNQMTLPEDATNEEELKNALKSLAKSVSLRLKKKEAVATKVAVMLRYKDRTTVTKSMKLENPTDDERTIFQHALIVFQKLWKNEPVRLLGITGQDVMHKKNAFKQLDLFTFEEEAKNEPLHQAIEKLSEKYGEGIIKKGLSMHKEIDSFGSSFGKDFFFK</sequence>
<keyword evidence="6" id="KW-0460">Magnesium</keyword>
<reference evidence="8 9" key="1">
    <citation type="submission" date="2023-09" db="EMBL/GenBank/DDBJ databases">
        <title>Different Types of Thermotolerant Ring-Cleaving Dioxygenases derived from Aeribacillus composti HB-1 applied for multiple aromatic hydrocarbons removal.</title>
        <authorList>
            <person name="Cao L."/>
            <person name="Li M."/>
            <person name="Ma T."/>
        </authorList>
    </citation>
    <scope>NUCLEOTIDE SEQUENCE [LARGE SCALE GENOMIC DNA]</scope>
    <source>
        <strain evidence="8 9">HB-1</strain>
    </source>
</reference>
<keyword evidence="6" id="KW-0238">DNA-binding</keyword>
<dbReference type="NCBIfam" id="NF002492">
    <property type="entry name" value="PRK01810.1"/>
    <property type="match status" value="1"/>
</dbReference>
<dbReference type="HAMAP" id="MF_01113">
    <property type="entry name" value="DNApol_IV"/>
    <property type="match status" value="1"/>
</dbReference>
<keyword evidence="6" id="KW-0235">DNA replication</keyword>
<comment type="similarity">
    <text evidence="1 6">Belongs to the DNA polymerase type-Y family.</text>
</comment>
<dbReference type="Pfam" id="PF00817">
    <property type="entry name" value="IMS"/>
    <property type="match status" value="1"/>
</dbReference>
<comment type="cofactor">
    <cofactor evidence="6">
        <name>Mg(2+)</name>
        <dbReference type="ChEBI" id="CHEBI:18420"/>
    </cofactor>
    <text evidence="6">Binds 2 magnesium ions per subunit.</text>
</comment>
<evidence type="ECO:0000256" key="2">
    <source>
        <dbReference type="ARBA" id="ARBA00022457"/>
    </source>
</evidence>
<keyword evidence="6" id="KW-0479">Metal-binding</keyword>
<accession>A0ABY9W7E7</accession>
<dbReference type="Gene3D" id="3.40.1170.60">
    <property type="match status" value="1"/>
</dbReference>
<evidence type="ECO:0000313" key="9">
    <source>
        <dbReference type="Proteomes" id="UP001303701"/>
    </source>
</evidence>
<dbReference type="PANTHER" id="PTHR11076">
    <property type="entry name" value="DNA REPAIR POLYMERASE UMUC / TRANSFERASE FAMILY MEMBER"/>
    <property type="match status" value="1"/>
</dbReference>
<feature type="active site" evidence="6">
    <location>
        <position position="109"/>
    </location>
</feature>
<dbReference type="InterPro" id="IPR001126">
    <property type="entry name" value="UmuC"/>
</dbReference>
<evidence type="ECO:0000256" key="6">
    <source>
        <dbReference type="HAMAP-Rule" id="MF_01113"/>
    </source>
</evidence>
<dbReference type="PROSITE" id="PS50173">
    <property type="entry name" value="UMUC"/>
    <property type="match status" value="1"/>
</dbReference>
<dbReference type="Gene3D" id="1.10.150.20">
    <property type="entry name" value="5' to 3' exonuclease, C-terminal subdomain"/>
    <property type="match status" value="1"/>
</dbReference>
<keyword evidence="2 6" id="KW-0515">Mutator protein</keyword>
<dbReference type="InterPro" id="IPR017961">
    <property type="entry name" value="DNA_pol_Y-fam_little_finger"/>
</dbReference>
<dbReference type="Gene3D" id="3.30.1490.100">
    <property type="entry name" value="DNA polymerase, Y-family, little finger domain"/>
    <property type="match status" value="1"/>
</dbReference>
<evidence type="ECO:0000256" key="4">
    <source>
        <dbReference type="ARBA" id="ARBA00022763"/>
    </source>
</evidence>
<keyword evidence="6" id="KW-0963">Cytoplasm</keyword>
<evidence type="ECO:0000256" key="1">
    <source>
        <dbReference type="ARBA" id="ARBA00010945"/>
    </source>
</evidence>
<feature type="site" description="Substrate discrimination" evidence="6">
    <location>
        <position position="17"/>
    </location>
</feature>
<keyword evidence="4 6" id="KW-0227">DNA damage</keyword>
<evidence type="ECO:0000259" key="7">
    <source>
        <dbReference type="PROSITE" id="PS50173"/>
    </source>
</evidence>
<name>A0ABY9W7E7_9BACI</name>
<dbReference type="GO" id="GO:0003887">
    <property type="term" value="F:DNA-directed DNA polymerase activity"/>
    <property type="evidence" value="ECO:0007669"/>
    <property type="project" value="UniProtKB-EC"/>
</dbReference>
<dbReference type="Pfam" id="PF11799">
    <property type="entry name" value="IMS_C"/>
    <property type="match status" value="1"/>
</dbReference>
<dbReference type="EC" id="2.7.7.7" evidence="6"/>
<dbReference type="Gene3D" id="3.30.70.270">
    <property type="match status" value="1"/>
</dbReference>